<evidence type="ECO:0000313" key="5">
    <source>
        <dbReference type="EMBL" id="KAJ3748988.1"/>
    </source>
</evidence>
<dbReference type="Pfam" id="PF09754">
    <property type="entry name" value="PAC2"/>
    <property type="match status" value="1"/>
</dbReference>
<dbReference type="InterPro" id="IPR038389">
    <property type="entry name" value="PSMG2_sf"/>
</dbReference>
<dbReference type="PIRSF" id="PIRSF010044">
    <property type="entry name" value="UCP010044"/>
    <property type="match status" value="1"/>
</dbReference>
<sequence length="256" mass="27959">MPLLNVTLRSNLSGKTLITPIVSTANVAQLSVDLLISSLGLVRIAALDSKYFIPLVGCRENGEPGITTPFELYGKEGLDVVVLQQRSPTLKARKQEFINDLFDFVRESGIASVLILTGVDLTNRLDEQMLTPTYQLQPIVSSLSSTPLHRLNDFPIPKYTSPVLQKPSAINDETQIPFIPGGGITRRMLSSLPKTWSIPLAALLRFALDGDNRADAYSLASIVVQVIGIDLGSVEWKQPESWSGLFGTPHDQSLYG</sequence>
<comment type="similarity">
    <text evidence="3 4">Belongs to the PSMG2 family.</text>
</comment>
<dbReference type="AlphaFoldDB" id="A0A9W8P8B2"/>
<dbReference type="PANTHER" id="PTHR12970">
    <property type="entry name" value="PROTEASOME ASSEMBLY CHAPERONE 2"/>
    <property type="match status" value="1"/>
</dbReference>
<evidence type="ECO:0000313" key="6">
    <source>
        <dbReference type="Proteomes" id="UP001142393"/>
    </source>
</evidence>
<organism evidence="5 6">
    <name type="scientific">Lentinula detonsa</name>
    <dbReference type="NCBI Taxonomy" id="2804962"/>
    <lineage>
        <taxon>Eukaryota</taxon>
        <taxon>Fungi</taxon>
        <taxon>Dikarya</taxon>
        <taxon>Basidiomycota</taxon>
        <taxon>Agaricomycotina</taxon>
        <taxon>Agaricomycetes</taxon>
        <taxon>Agaricomycetidae</taxon>
        <taxon>Agaricales</taxon>
        <taxon>Marasmiineae</taxon>
        <taxon>Omphalotaceae</taxon>
        <taxon>Lentinula</taxon>
    </lineage>
</organism>
<dbReference type="Gene3D" id="3.40.50.10900">
    <property type="entry name" value="PAC-like subunit"/>
    <property type="match status" value="2"/>
</dbReference>
<proteinExistence type="inferred from homology"/>
<evidence type="ECO:0000256" key="2">
    <source>
        <dbReference type="ARBA" id="ARBA00023186"/>
    </source>
</evidence>
<dbReference type="GO" id="GO:0005634">
    <property type="term" value="C:nucleus"/>
    <property type="evidence" value="ECO:0007669"/>
    <property type="project" value="TreeGrafter"/>
</dbReference>
<dbReference type="InterPro" id="IPR019151">
    <property type="entry name" value="Proteasome_assmbl_chaperone_2"/>
</dbReference>
<dbReference type="PANTHER" id="PTHR12970:SF1">
    <property type="entry name" value="PROTEASOME ASSEMBLY CHAPERONE 2"/>
    <property type="match status" value="1"/>
</dbReference>
<keyword evidence="6" id="KW-1185">Reference proteome</keyword>
<dbReference type="GO" id="GO:0043248">
    <property type="term" value="P:proteasome assembly"/>
    <property type="evidence" value="ECO:0007669"/>
    <property type="project" value="TreeGrafter"/>
</dbReference>
<dbReference type="Proteomes" id="UP001142393">
    <property type="component" value="Unassembled WGS sequence"/>
</dbReference>
<dbReference type="InterPro" id="IPR016562">
    <property type="entry name" value="Proteasome_assmbl_chp_2_euk"/>
</dbReference>
<evidence type="ECO:0000256" key="3">
    <source>
        <dbReference type="ARBA" id="ARBA00025745"/>
    </source>
</evidence>
<accession>A0A9W8P8B2</accession>
<name>A0A9W8P8B2_9AGAR</name>
<evidence type="ECO:0000256" key="1">
    <source>
        <dbReference type="ARBA" id="ARBA00019186"/>
    </source>
</evidence>
<evidence type="ECO:0000256" key="4">
    <source>
        <dbReference type="PIRNR" id="PIRNR010044"/>
    </source>
</evidence>
<comment type="function">
    <text evidence="4">Involved in 20S proteasome assembly.</text>
</comment>
<dbReference type="GO" id="GO:0005829">
    <property type="term" value="C:cytosol"/>
    <property type="evidence" value="ECO:0007669"/>
    <property type="project" value="TreeGrafter"/>
</dbReference>
<gene>
    <name evidence="5" type="ORF">DFH05DRAFT_1390611</name>
</gene>
<dbReference type="EMBL" id="JANVFU010000002">
    <property type="protein sequence ID" value="KAJ3748988.1"/>
    <property type="molecule type" value="Genomic_DNA"/>
</dbReference>
<keyword evidence="2 4" id="KW-0143">Chaperone</keyword>
<dbReference type="SUPFAM" id="SSF159659">
    <property type="entry name" value="Cgl1923-like"/>
    <property type="match status" value="1"/>
</dbReference>
<comment type="subunit">
    <text evidence="4">Component of the 20S proteasome chaperone.</text>
</comment>
<reference evidence="5 6" key="1">
    <citation type="journal article" date="2023" name="Proc. Natl. Acad. Sci. U.S.A.">
        <title>A global phylogenomic analysis of the shiitake genus Lentinula.</title>
        <authorList>
            <person name="Sierra-Patev S."/>
            <person name="Min B."/>
            <person name="Naranjo-Ortiz M."/>
            <person name="Looney B."/>
            <person name="Konkel Z."/>
            <person name="Slot J.C."/>
            <person name="Sakamoto Y."/>
            <person name="Steenwyk J.L."/>
            <person name="Rokas A."/>
            <person name="Carro J."/>
            <person name="Camarero S."/>
            <person name="Ferreira P."/>
            <person name="Molpeceres G."/>
            <person name="Ruiz-Duenas F.J."/>
            <person name="Serrano A."/>
            <person name="Henrissat B."/>
            <person name="Drula E."/>
            <person name="Hughes K.W."/>
            <person name="Mata J.L."/>
            <person name="Ishikawa N.K."/>
            <person name="Vargas-Isla R."/>
            <person name="Ushijima S."/>
            <person name="Smith C.A."/>
            <person name="Donoghue J."/>
            <person name="Ahrendt S."/>
            <person name="Andreopoulos W."/>
            <person name="He G."/>
            <person name="LaButti K."/>
            <person name="Lipzen A."/>
            <person name="Ng V."/>
            <person name="Riley R."/>
            <person name="Sandor L."/>
            <person name="Barry K."/>
            <person name="Martinez A.T."/>
            <person name="Xiao Y."/>
            <person name="Gibbons J.G."/>
            <person name="Terashima K."/>
            <person name="Grigoriev I.V."/>
            <person name="Hibbett D."/>
        </authorList>
    </citation>
    <scope>NUCLEOTIDE SEQUENCE [LARGE SCALE GENOMIC DNA]</scope>
    <source>
        <strain evidence="5 6">TFB7810</strain>
    </source>
</reference>
<comment type="caution">
    <text evidence="5">The sequence shown here is derived from an EMBL/GenBank/DDBJ whole genome shotgun (WGS) entry which is preliminary data.</text>
</comment>
<protein>
    <recommendedName>
        <fullName evidence="1 4">Proteasome assembly chaperone 2</fullName>
    </recommendedName>
</protein>